<dbReference type="Proteomes" id="UP000054544">
    <property type="component" value="Unassembled WGS sequence"/>
</dbReference>
<dbReference type="InterPro" id="IPR045306">
    <property type="entry name" value="SDH-like"/>
</dbReference>
<evidence type="ECO:0000259" key="17">
    <source>
        <dbReference type="SMART" id="SM00829"/>
    </source>
</evidence>
<comment type="pathway">
    <text evidence="12">Carbohydrate degradation; L-arabinose degradation via L-arabinitol; D-xylulose 5-phosphate from L-arabinose (fungal route): step 2/5.</text>
</comment>
<dbReference type="PROSITE" id="PS00059">
    <property type="entry name" value="ADH_ZINC"/>
    <property type="match status" value="1"/>
</dbReference>
<keyword evidence="4 16" id="KW-0862">Zinc</keyword>
<dbReference type="PANTHER" id="PTHR43161:SF9">
    <property type="entry name" value="SORBITOL DEHYDROGENASE"/>
    <property type="match status" value="1"/>
</dbReference>
<evidence type="ECO:0000256" key="16">
    <source>
        <dbReference type="RuleBase" id="RU361277"/>
    </source>
</evidence>
<evidence type="ECO:0000256" key="1">
    <source>
        <dbReference type="ARBA" id="ARBA00001947"/>
    </source>
</evidence>
<keyword evidence="6" id="KW-0560">Oxidoreductase</keyword>
<evidence type="ECO:0000256" key="15">
    <source>
        <dbReference type="ARBA" id="ARBA00049317"/>
    </source>
</evidence>
<protein>
    <recommendedName>
        <fullName evidence="14">L-arabinitol 4-dehydrogenase</fullName>
        <ecNumber evidence="13">1.1.1.12</ecNumber>
        <ecNumber evidence="10">1.1.1.9</ecNumber>
    </recommendedName>
    <alternativeName>
        <fullName evidence="11">Xylitol dehydrogenase A</fullName>
    </alternativeName>
</protein>
<reference evidence="19" key="1">
    <citation type="journal article" date="2014" name="BMC Genomics">
        <title>The genome sequence of the biocontrol fungus Metarhizium anisopliae and comparative genomics of Metarhizium species.</title>
        <authorList>
            <person name="Pattemore J.A."/>
            <person name="Hane J.K."/>
            <person name="Williams A.H."/>
            <person name="Wilson B.A."/>
            <person name="Stodart B.J."/>
            <person name="Ash G.J."/>
        </authorList>
    </citation>
    <scope>NUCLEOTIDE SEQUENCE [LARGE SCALE GENOMIC DNA]</scope>
    <source>
        <strain evidence="19">BRIP 53293</strain>
    </source>
</reference>
<keyword evidence="19" id="KW-1185">Reference proteome</keyword>
<keyword evidence="7" id="KW-0520">NAD</keyword>
<dbReference type="InterPro" id="IPR036291">
    <property type="entry name" value="NAD(P)-bd_dom_sf"/>
</dbReference>
<evidence type="ECO:0000256" key="11">
    <source>
        <dbReference type="ARBA" id="ARBA00030139"/>
    </source>
</evidence>
<feature type="domain" description="Enoyl reductase (ER)" evidence="17">
    <location>
        <begin position="49"/>
        <end position="387"/>
    </location>
</feature>
<dbReference type="InterPro" id="IPR011032">
    <property type="entry name" value="GroES-like_sf"/>
</dbReference>
<accession>A0A0D9PBF5</accession>
<dbReference type="CDD" id="cd05285">
    <property type="entry name" value="sorbitol_DH"/>
    <property type="match status" value="1"/>
</dbReference>
<dbReference type="InterPro" id="IPR013149">
    <property type="entry name" value="ADH-like_C"/>
</dbReference>
<evidence type="ECO:0000256" key="6">
    <source>
        <dbReference type="ARBA" id="ARBA00023002"/>
    </source>
</evidence>
<dbReference type="Pfam" id="PF08240">
    <property type="entry name" value="ADH_N"/>
    <property type="match status" value="1"/>
</dbReference>
<dbReference type="InterPro" id="IPR020843">
    <property type="entry name" value="ER"/>
</dbReference>
<evidence type="ECO:0000256" key="9">
    <source>
        <dbReference type="ARBA" id="ARBA00025713"/>
    </source>
</evidence>
<dbReference type="PANTHER" id="PTHR43161">
    <property type="entry name" value="SORBITOL DEHYDROGENASE"/>
    <property type="match status" value="1"/>
</dbReference>
<evidence type="ECO:0000256" key="10">
    <source>
        <dbReference type="ARBA" id="ARBA00026119"/>
    </source>
</evidence>
<comment type="function">
    <text evidence="8">Xylitol dehydrogenase which catalyzes the conversion of xylitol to D-xylulose. Xylose is a major component of hemicelluloses such as xylan. Most fungi utilize D-xylose via three enzymatic reactions, xylose reductase (XR), xylitol dehydrogenase (XDH), and xylulokinase, to form xylulose 5-phosphate, which enters pentose phosphate pathway.</text>
</comment>
<comment type="catalytic activity">
    <reaction evidence="15">
        <text>L-arabinitol + NAD(+) = L-xylulose + NADH + H(+)</text>
        <dbReference type="Rhea" id="RHEA:16381"/>
        <dbReference type="ChEBI" id="CHEBI:15378"/>
        <dbReference type="ChEBI" id="CHEBI:17399"/>
        <dbReference type="ChEBI" id="CHEBI:18403"/>
        <dbReference type="ChEBI" id="CHEBI:57540"/>
        <dbReference type="ChEBI" id="CHEBI:57945"/>
        <dbReference type="EC" id="1.1.1.12"/>
    </reaction>
</comment>
<comment type="cofactor">
    <cofactor evidence="1 16">
        <name>Zn(2+)</name>
        <dbReference type="ChEBI" id="CHEBI:29105"/>
    </cofactor>
</comment>
<keyword evidence="5" id="KW-0054">Arabinose catabolism</keyword>
<evidence type="ECO:0000256" key="8">
    <source>
        <dbReference type="ARBA" id="ARBA00024843"/>
    </source>
</evidence>
<dbReference type="GO" id="GO:0050019">
    <property type="term" value="F:L-arabinitol 4-dehydrogenase activity"/>
    <property type="evidence" value="ECO:0007669"/>
    <property type="project" value="UniProtKB-EC"/>
</dbReference>
<evidence type="ECO:0000256" key="3">
    <source>
        <dbReference type="ARBA" id="ARBA00022723"/>
    </source>
</evidence>
<dbReference type="InterPro" id="IPR002328">
    <property type="entry name" value="ADH_Zn_CS"/>
</dbReference>
<dbReference type="EC" id="1.1.1.12" evidence="13"/>
<dbReference type="Gene3D" id="3.40.50.720">
    <property type="entry name" value="NAD(P)-binding Rossmann-like Domain"/>
    <property type="match status" value="1"/>
</dbReference>
<evidence type="ECO:0000313" key="19">
    <source>
        <dbReference type="Proteomes" id="UP000054544"/>
    </source>
</evidence>
<dbReference type="GO" id="GO:0019568">
    <property type="term" value="P:arabinose catabolic process"/>
    <property type="evidence" value="ECO:0007669"/>
    <property type="project" value="UniProtKB-KW"/>
</dbReference>
<dbReference type="Gene3D" id="3.90.180.10">
    <property type="entry name" value="Medium-chain alcohol dehydrogenases, catalytic domain"/>
    <property type="match status" value="1"/>
</dbReference>
<evidence type="ECO:0000256" key="12">
    <source>
        <dbReference type="ARBA" id="ARBA00037881"/>
    </source>
</evidence>
<comment type="similarity">
    <text evidence="2 16">Belongs to the zinc-containing alcohol dehydrogenase family.</text>
</comment>
<keyword evidence="5" id="KW-0119">Carbohydrate metabolism</keyword>
<dbReference type="GO" id="GO:0046526">
    <property type="term" value="F:D-xylulose reductase activity"/>
    <property type="evidence" value="ECO:0007669"/>
    <property type="project" value="UniProtKB-EC"/>
</dbReference>
<gene>
    <name evidence="18" type="ORF">H634G_01703</name>
</gene>
<dbReference type="AlphaFoldDB" id="A0A0D9PBF5"/>
<dbReference type="EC" id="1.1.1.9" evidence="10"/>
<dbReference type="GO" id="GO:0006062">
    <property type="term" value="P:sorbitol catabolic process"/>
    <property type="evidence" value="ECO:0007669"/>
    <property type="project" value="TreeGrafter"/>
</dbReference>
<evidence type="ECO:0000256" key="14">
    <source>
        <dbReference type="ARBA" id="ARBA00039783"/>
    </source>
</evidence>
<dbReference type="EMBL" id="KE384721">
    <property type="protein sequence ID" value="KJK83574.1"/>
    <property type="molecule type" value="Genomic_DNA"/>
</dbReference>
<evidence type="ECO:0000313" key="18">
    <source>
        <dbReference type="EMBL" id="KJK83574.1"/>
    </source>
</evidence>
<keyword evidence="3 16" id="KW-0479">Metal-binding</keyword>
<dbReference type="InterPro" id="IPR013154">
    <property type="entry name" value="ADH-like_N"/>
</dbReference>
<evidence type="ECO:0000256" key="13">
    <source>
        <dbReference type="ARBA" id="ARBA00038954"/>
    </source>
</evidence>
<comment type="pathway">
    <text evidence="9">Carbohydrate degradation; L-arabinose degradation via L-arabinitol; D-xylulose 5-phosphate from L-arabinose (fungal route): step 4/5.</text>
</comment>
<dbReference type="FunFam" id="3.40.50.720:FF:000068">
    <property type="entry name" value="Sorbitol dehydrogenase"/>
    <property type="match status" value="1"/>
</dbReference>
<dbReference type="STRING" id="1291518.A0A0D9PBF5"/>
<sequence>MSTADTGYGTSWQTLGTDLDLDLDLDHLPRSLPPSPMPRPENLSCVLYGPGKVRFEERPLPVVEDAHDVVVRIAYVGVCGTDVRFWTHGGMIRTVSEDRPLVMGHEASGVVDAVGAAVTRVQPGDHVVIEPGFPCHKCKLCLHGRYNLCPSIKFAADPPQDGTLSSLYRVTEQFVYKIPPFLGLQEAVLVEPLSVVVHGARLAPLAPGCSVLVQGSGTIGLLAAATAHAFGAGPIFVADINRQKLDFARGFVQCATFAPDAASTPEASAARFKAETGQAAGVDIVFECTGAESAVQTGLHALATGGTFVQIGIGKSEQVLPLTLMCEKEVDFRNSFRYGPGDFDLAIKLLETRKFSVKSFISNVFPFEKAVEAWEKTRQGEGVKNLIQVAGG</sequence>
<evidence type="ECO:0000256" key="4">
    <source>
        <dbReference type="ARBA" id="ARBA00022833"/>
    </source>
</evidence>
<name>A0A0D9PBF5_METAN</name>
<evidence type="ECO:0000256" key="2">
    <source>
        <dbReference type="ARBA" id="ARBA00008072"/>
    </source>
</evidence>
<dbReference type="SMART" id="SM00829">
    <property type="entry name" value="PKS_ER"/>
    <property type="match status" value="1"/>
</dbReference>
<dbReference type="GO" id="GO:0008270">
    <property type="term" value="F:zinc ion binding"/>
    <property type="evidence" value="ECO:0007669"/>
    <property type="project" value="InterPro"/>
</dbReference>
<evidence type="ECO:0000256" key="7">
    <source>
        <dbReference type="ARBA" id="ARBA00023027"/>
    </source>
</evidence>
<dbReference type="Pfam" id="PF00107">
    <property type="entry name" value="ADH_zinc_N"/>
    <property type="match status" value="1"/>
</dbReference>
<evidence type="ECO:0000256" key="5">
    <source>
        <dbReference type="ARBA" id="ARBA00022935"/>
    </source>
</evidence>
<dbReference type="SUPFAM" id="SSF51735">
    <property type="entry name" value="NAD(P)-binding Rossmann-fold domains"/>
    <property type="match status" value="1"/>
</dbReference>
<proteinExistence type="inferred from homology"/>
<dbReference type="SUPFAM" id="SSF50129">
    <property type="entry name" value="GroES-like"/>
    <property type="match status" value="1"/>
</dbReference>
<dbReference type="OrthoDB" id="3941538at2759"/>
<organism evidence="18 19">
    <name type="scientific">Metarhizium anisopliae BRIP 53293</name>
    <dbReference type="NCBI Taxonomy" id="1291518"/>
    <lineage>
        <taxon>Eukaryota</taxon>
        <taxon>Fungi</taxon>
        <taxon>Dikarya</taxon>
        <taxon>Ascomycota</taxon>
        <taxon>Pezizomycotina</taxon>
        <taxon>Sordariomycetes</taxon>
        <taxon>Hypocreomycetidae</taxon>
        <taxon>Hypocreales</taxon>
        <taxon>Clavicipitaceae</taxon>
        <taxon>Metarhizium</taxon>
    </lineage>
</organism>
<dbReference type="GO" id="GO:0003939">
    <property type="term" value="F:L-iditol 2-dehydrogenase (NAD+) activity"/>
    <property type="evidence" value="ECO:0007669"/>
    <property type="project" value="TreeGrafter"/>
</dbReference>